<dbReference type="RefSeq" id="WP_066316086.1">
    <property type="nucleotide sequence ID" value="NZ_LQRT01000024.1"/>
</dbReference>
<proteinExistence type="predicted"/>
<reference evidence="1 2" key="1">
    <citation type="submission" date="2016-01" db="EMBL/GenBank/DDBJ databases">
        <title>The draft genome sequence of Aquimarina sp. RZW4-3-2.</title>
        <authorList>
            <person name="Wang Y."/>
        </authorList>
    </citation>
    <scope>NUCLEOTIDE SEQUENCE [LARGE SCALE GENOMIC DNA]</scope>
    <source>
        <strain evidence="1 2">RZW4-3-2</strain>
    </source>
</reference>
<protein>
    <submittedName>
        <fullName evidence="1">Uncharacterized protein</fullName>
    </submittedName>
</protein>
<comment type="caution">
    <text evidence="1">The sequence shown here is derived from an EMBL/GenBank/DDBJ whole genome shotgun (WGS) entry which is preliminary data.</text>
</comment>
<accession>A0A162ZQZ0</accession>
<name>A0A162ZQZ0_9FLAO</name>
<dbReference type="Proteomes" id="UP000076715">
    <property type="component" value="Unassembled WGS sequence"/>
</dbReference>
<keyword evidence="2" id="KW-1185">Reference proteome</keyword>
<evidence type="ECO:0000313" key="1">
    <source>
        <dbReference type="EMBL" id="KZS39968.1"/>
    </source>
</evidence>
<evidence type="ECO:0000313" key="2">
    <source>
        <dbReference type="Proteomes" id="UP000076715"/>
    </source>
</evidence>
<gene>
    <name evidence="1" type="ORF">AWE51_10025</name>
</gene>
<dbReference type="AlphaFoldDB" id="A0A162ZQZ0"/>
<dbReference type="STRING" id="1642818.AWE51_10025"/>
<dbReference type="EMBL" id="LQRT01000024">
    <property type="protein sequence ID" value="KZS39968.1"/>
    <property type="molecule type" value="Genomic_DNA"/>
</dbReference>
<sequence length="166" mass="19478">MNKISLILVLFISLNFYSQDQSIFLENIGKKLEDVKTTTFEKVRTDANGQFLHWRMIHNTYLGQFVRSKHYITNSKSIITGFYLEVNDRIGSNLHKALVKNFGKPKNMYERNKEEPVPPNANLVDIADQEVQEFSDKVYLMNFESDKYKIQVSEMFNVLNFVIIQK</sequence>
<organism evidence="1 2">
    <name type="scientific">Aquimarina aggregata</name>
    <dbReference type="NCBI Taxonomy" id="1642818"/>
    <lineage>
        <taxon>Bacteria</taxon>
        <taxon>Pseudomonadati</taxon>
        <taxon>Bacteroidota</taxon>
        <taxon>Flavobacteriia</taxon>
        <taxon>Flavobacteriales</taxon>
        <taxon>Flavobacteriaceae</taxon>
        <taxon>Aquimarina</taxon>
    </lineage>
</organism>